<name>A0ABT5VU38_9BACT</name>
<dbReference type="PANTHER" id="PTHR42793">
    <property type="entry name" value="COA BINDING DOMAIN CONTAINING PROTEIN"/>
    <property type="match status" value="1"/>
</dbReference>
<evidence type="ECO:0000313" key="4">
    <source>
        <dbReference type="Proteomes" id="UP001528920"/>
    </source>
</evidence>
<comment type="caution">
    <text evidence="3">The sequence shown here is derived from an EMBL/GenBank/DDBJ whole genome shotgun (WGS) entry which is preliminary data.</text>
</comment>
<dbReference type="Gene3D" id="3.30.1490.20">
    <property type="entry name" value="ATP-grasp fold, A domain"/>
    <property type="match status" value="1"/>
</dbReference>
<sequence length="685" mass="73353">MINEQLLNPKSIVVVGGSDDVQKPGGKVLKNLIDGDFKGNLYVANPKLDEVQGVKSYKNPQDLPEVDCAILAIAAKYCPQTIEMLAKEKNTRAFIILSAGFSEENEEGAELERQIVETVNSVGGALIGPNCVGVLNPNYNGVFTTPIPSLDPKGCDFISGSGATAVFIMESGVPKGLSFSSVYSVGNSAQMGVEEIIKYMDENYDPATSSPVKLLYIENIDKPEMLLKHASSLIRKGCKIAAIKSGSSEAGSRAASSHTGALASPDVAVNALFKKAGIVRCSGREELATVASIFMHPELTGKNIAVITHAGGPAVMLTDALSNNGLDVPHIEGPKADALLEKLYGGSSVSNPIDFLATGTAQQLGDIIDACENDFDNIDAMAVVFGSPGLFPVYDVYDLLDEKMKQCKKPIYPILPSVINVKDEIEHFLAKGRINFPDEVVFGDALAKVYNTPKPEPENVVMPEVDKKAIRSIVDEADNGYLSPEQIHNLLDAAGIARAKEGVADTEEEIVALAKEIGFPLVMKVVGPVHKSDVGGVTLNVKDEATVRSEFKRMMQIKDTYAIMLAQMLSGTEVFIGAKREEKFGHMVLCGLGGIFIEVFKDVKAALAPISVEEAHEMIQGLQSYGIIQGARGQEPVNEEKFADAVSRVAALMTVAPEIFEMDLNPLLGSKDAVVAVDARIRIEK</sequence>
<protein>
    <submittedName>
        <fullName evidence="3">Acetate--CoA ligase family protein</fullName>
    </submittedName>
</protein>
<proteinExistence type="predicted"/>
<dbReference type="InterPro" id="IPR032875">
    <property type="entry name" value="Succ_CoA_lig_flav_dom"/>
</dbReference>
<dbReference type="SUPFAM" id="SSF52210">
    <property type="entry name" value="Succinyl-CoA synthetase domains"/>
    <property type="match status" value="2"/>
</dbReference>
<dbReference type="RefSeq" id="WP_275110258.1">
    <property type="nucleotide sequence ID" value="NZ_JAKJSC010000002.1"/>
</dbReference>
<evidence type="ECO:0000256" key="1">
    <source>
        <dbReference type="PROSITE-ProRule" id="PRU00409"/>
    </source>
</evidence>
<keyword evidence="1" id="KW-0547">Nucleotide-binding</keyword>
<keyword evidence="4" id="KW-1185">Reference proteome</keyword>
<dbReference type="Gene3D" id="3.40.50.261">
    <property type="entry name" value="Succinyl-CoA synthetase domains"/>
    <property type="match status" value="2"/>
</dbReference>
<dbReference type="InterPro" id="IPR013815">
    <property type="entry name" value="ATP_grasp_subdomain_1"/>
</dbReference>
<dbReference type="SMART" id="SM00881">
    <property type="entry name" value="CoA_binding"/>
    <property type="match status" value="1"/>
</dbReference>
<dbReference type="InterPro" id="IPR016102">
    <property type="entry name" value="Succinyl-CoA_synth-like"/>
</dbReference>
<dbReference type="Gene3D" id="3.40.50.720">
    <property type="entry name" value="NAD(P)-binding Rossmann-like Domain"/>
    <property type="match status" value="1"/>
</dbReference>
<organism evidence="3 4">
    <name type="scientific">Paralabilibaculum antarcticum</name>
    <dbReference type="NCBI Taxonomy" id="2912572"/>
    <lineage>
        <taxon>Bacteria</taxon>
        <taxon>Pseudomonadati</taxon>
        <taxon>Bacteroidota</taxon>
        <taxon>Bacteroidia</taxon>
        <taxon>Marinilabiliales</taxon>
        <taxon>Marinifilaceae</taxon>
        <taxon>Paralabilibaculum</taxon>
    </lineage>
</organism>
<reference evidence="3 4" key="1">
    <citation type="submission" date="2022-01" db="EMBL/GenBank/DDBJ databases">
        <title>Labilibaculum sp. nov, a marine bacterium isolated from Antarctica.</title>
        <authorList>
            <person name="Dai W."/>
        </authorList>
    </citation>
    <scope>NUCLEOTIDE SEQUENCE [LARGE SCALE GENOMIC DNA]</scope>
    <source>
        <strain evidence="3 4">DW002</strain>
    </source>
</reference>
<evidence type="ECO:0000259" key="2">
    <source>
        <dbReference type="PROSITE" id="PS50975"/>
    </source>
</evidence>
<dbReference type="Pfam" id="PF13607">
    <property type="entry name" value="Succ_CoA_lig"/>
    <property type="match status" value="1"/>
</dbReference>
<dbReference type="SUPFAM" id="SSF56059">
    <property type="entry name" value="Glutathione synthetase ATP-binding domain-like"/>
    <property type="match status" value="1"/>
</dbReference>
<accession>A0ABT5VU38</accession>
<dbReference type="Proteomes" id="UP001528920">
    <property type="component" value="Unassembled WGS sequence"/>
</dbReference>
<dbReference type="InterPro" id="IPR011761">
    <property type="entry name" value="ATP-grasp"/>
</dbReference>
<dbReference type="Pfam" id="PF13549">
    <property type="entry name" value="ATP-grasp_5"/>
    <property type="match status" value="1"/>
</dbReference>
<dbReference type="InterPro" id="IPR003781">
    <property type="entry name" value="CoA-bd"/>
</dbReference>
<evidence type="ECO:0000313" key="3">
    <source>
        <dbReference type="EMBL" id="MDE5418928.1"/>
    </source>
</evidence>
<dbReference type="Gene3D" id="3.30.470.20">
    <property type="entry name" value="ATP-grasp fold, B domain"/>
    <property type="match status" value="1"/>
</dbReference>
<dbReference type="PANTHER" id="PTHR42793:SF1">
    <property type="entry name" value="PEPTIDYL-LYSINE N-ACETYLTRANSFERASE PATZ"/>
    <property type="match status" value="1"/>
</dbReference>
<gene>
    <name evidence="3" type="ORF">L3049_13060</name>
</gene>
<feature type="domain" description="ATP-grasp" evidence="2">
    <location>
        <begin position="488"/>
        <end position="524"/>
    </location>
</feature>
<dbReference type="GO" id="GO:0016874">
    <property type="term" value="F:ligase activity"/>
    <property type="evidence" value="ECO:0007669"/>
    <property type="project" value="UniProtKB-KW"/>
</dbReference>
<keyword evidence="3" id="KW-0436">Ligase</keyword>
<dbReference type="InterPro" id="IPR036291">
    <property type="entry name" value="NAD(P)-bd_dom_sf"/>
</dbReference>
<dbReference type="SUPFAM" id="SSF51735">
    <property type="entry name" value="NAD(P)-binding Rossmann-fold domains"/>
    <property type="match status" value="1"/>
</dbReference>
<dbReference type="EMBL" id="JAKJSC010000002">
    <property type="protein sequence ID" value="MDE5418928.1"/>
    <property type="molecule type" value="Genomic_DNA"/>
</dbReference>
<keyword evidence="1" id="KW-0067">ATP-binding</keyword>
<dbReference type="PROSITE" id="PS50975">
    <property type="entry name" value="ATP_GRASP"/>
    <property type="match status" value="1"/>
</dbReference>
<dbReference type="Pfam" id="PF13380">
    <property type="entry name" value="CoA_binding_2"/>
    <property type="match status" value="1"/>
</dbReference>